<organism evidence="2">
    <name type="scientific">Zea mays</name>
    <name type="common">Maize</name>
    <dbReference type="NCBI Taxonomy" id="4577"/>
    <lineage>
        <taxon>Eukaryota</taxon>
        <taxon>Viridiplantae</taxon>
        <taxon>Streptophyta</taxon>
        <taxon>Embryophyta</taxon>
        <taxon>Tracheophyta</taxon>
        <taxon>Spermatophyta</taxon>
        <taxon>Magnoliopsida</taxon>
        <taxon>Liliopsida</taxon>
        <taxon>Poales</taxon>
        <taxon>Poaceae</taxon>
        <taxon>PACMAD clade</taxon>
        <taxon>Panicoideae</taxon>
        <taxon>Andropogonodae</taxon>
        <taxon>Andropogoneae</taxon>
        <taxon>Tripsacinae</taxon>
        <taxon>Zea</taxon>
    </lineage>
</organism>
<feature type="compositionally biased region" description="Basic residues" evidence="1">
    <location>
        <begin position="63"/>
        <end position="73"/>
    </location>
</feature>
<feature type="region of interest" description="Disordered" evidence="1">
    <location>
        <begin position="18"/>
        <end position="108"/>
    </location>
</feature>
<proteinExistence type="evidence at transcript level"/>
<dbReference type="EMBL" id="EU958291">
    <property type="protein sequence ID" value="ACG30409.1"/>
    <property type="molecule type" value="mRNA"/>
</dbReference>
<protein>
    <submittedName>
        <fullName evidence="2">Uncharacterized protein</fullName>
    </submittedName>
</protein>
<dbReference type="AlphaFoldDB" id="B6SZX6"/>
<evidence type="ECO:0000256" key="1">
    <source>
        <dbReference type="SAM" id="MobiDB-lite"/>
    </source>
</evidence>
<sequence length="108" mass="12200">MAYMAQQLVARITMEVAPSKLPSTMARCEEPRHDRGGRRRRQGGSSHGVDKGAASPQCEPRRAGRRRRRRPCALRRQAGLLPRPHGQDRVPQDQDQSLSLSGHRERRG</sequence>
<accession>B6SZX6</accession>
<evidence type="ECO:0000313" key="2">
    <source>
        <dbReference type="EMBL" id="ACG30409.1"/>
    </source>
</evidence>
<reference evidence="2" key="1">
    <citation type="journal article" date="2009" name="Plant Mol. Biol.">
        <title>Insights into corn genes derived from large-scale cDNA sequencing.</title>
        <authorList>
            <person name="Alexandrov N.N."/>
            <person name="Brover V.V."/>
            <person name="Freidin S."/>
            <person name="Troukhan M.E."/>
            <person name="Tatarinova T.V."/>
            <person name="Zhang H."/>
            <person name="Swaller T.J."/>
            <person name="Lu Y.P."/>
            <person name="Bouck J."/>
            <person name="Flavell R.B."/>
            <person name="Feldmann K.A."/>
        </authorList>
    </citation>
    <scope>NUCLEOTIDE SEQUENCE</scope>
</reference>
<name>B6SZX6_MAIZE</name>